<evidence type="ECO:0000256" key="1">
    <source>
        <dbReference type="SAM" id="MobiDB-lite"/>
    </source>
</evidence>
<dbReference type="STRING" id="29655.A0A0K9P986"/>
<dbReference type="InterPro" id="IPR027417">
    <property type="entry name" value="P-loop_NTPase"/>
</dbReference>
<feature type="compositionally biased region" description="Low complexity" evidence="1">
    <location>
        <begin position="1"/>
        <end position="16"/>
    </location>
</feature>
<feature type="region of interest" description="Disordered" evidence="1">
    <location>
        <begin position="42"/>
        <end position="69"/>
    </location>
</feature>
<dbReference type="OrthoDB" id="1696305at2759"/>
<sequence length="560" mass="61596">MASMPLLSSPFTTTTSQNPRIPSTPKFSVHSNRRLHFTSISCKSQDLQTAKPPPTSSSFEPKGTGAAAPSRGEILIERHQSKSAVAFVLKKAKKKKKAVKEKVSVSTACCYGCGALLQTEKEIDAPGYVDTETYELKKKHRQLRTILCGRCKLLSHGHMLTAVGGNGGYAGGKQFVTAEVLRKKLAHLKNEKAMIVKLVDIVDFNGSFLARIRDLAGANPIILVITKIDLLPKGTDLNCIGDWVVEATTKKKLNVISVHLTSSKSLVGIAGVISEIQKEKKGRDVYILGAANVGKSAFINSMLRMMADKDTVAAAARRYKPIQSAVPGTTLGPIQIDAFQVGKLFDTPGVHLHHRQSAVIHSGDLPLLAPQSRIRGRSFPAASGKIVDETITDLNGFSIFWGGLVRIDVEKVLPQTRLTFYGPRALQLHMVPTSEADKFYKNELGTVLTPPTGKDKAEIWPGLENLRELKIRFDDKGRPTCDISISGLGWIAVEPASKGIEMSEKDDDYNYGELHFRVHVPKPVEIFIRSPLPVSEAGGEWYEYRELSEKEEESRPKWFY</sequence>
<evidence type="ECO:0000259" key="3">
    <source>
        <dbReference type="Pfam" id="PF21516"/>
    </source>
</evidence>
<reference evidence="5" key="1">
    <citation type="journal article" date="2016" name="Nature">
        <title>The genome of the seagrass Zostera marina reveals angiosperm adaptation to the sea.</title>
        <authorList>
            <person name="Olsen J.L."/>
            <person name="Rouze P."/>
            <person name="Verhelst B."/>
            <person name="Lin Y.-C."/>
            <person name="Bayer T."/>
            <person name="Collen J."/>
            <person name="Dattolo E."/>
            <person name="De Paoli E."/>
            <person name="Dittami S."/>
            <person name="Maumus F."/>
            <person name="Michel G."/>
            <person name="Kersting A."/>
            <person name="Lauritano C."/>
            <person name="Lohaus R."/>
            <person name="Toepel M."/>
            <person name="Tonon T."/>
            <person name="Vanneste K."/>
            <person name="Amirebrahimi M."/>
            <person name="Brakel J."/>
            <person name="Bostroem C."/>
            <person name="Chovatia M."/>
            <person name="Grimwood J."/>
            <person name="Jenkins J.W."/>
            <person name="Jueterbock A."/>
            <person name="Mraz A."/>
            <person name="Stam W.T."/>
            <person name="Tice H."/>
            <person name="Bornberg-Bauer E."/>
            <person name="Green P.J."/>
            <person name="Pearson G.A."/>
            <person name="Procaccini G."/>
            <person name="Duarte C.M."/>
            <person name="Schmutz J."/>
            <person name="Reusch T.B.H."/>
            <person name="Van de Peer Y."/>
        </authorList>
    </citation>
    <scope>NUCLEOTIDE SEQUENCE [LARGE SCALE GENOMIC DNA]</scope>
    <source>
        <strain evidence="5">cv. Finnish</strain>
    </source>
</reference>
<dbReference type="Pfam" id="PF21516">
    <property type="entry name" value="YqeH-like_C"/>
    <property type="match status" value="1"/>
</dbReference>
<proteinExistence type="predicted"/>
<dbReference type="InterPro" id="IPR006073">
    <property type="entry name" value="GTP-bd"/>
</dbReference>
<evidence type="ECO:0000313" key="5">
    <source>
        <dbReference type="Proteomes" id="UP000036987"/>
    </source>
</evidence>
<evidence type="ECO:0000313" key="4">
    <source>
        <dbReference type="EMBL" id="KMZ65541.1"/>
    </source>
</evidence>
<feature type="domain" description="NOA1/YqeH-like C-terminal" evidence="3">
    <location>
        <begin position="417"/>
        <end position="500"/>
    </location>
</feature>
<evidence type="ECO:0000259" key="2">
    <source>
        <dbReference type="Pfam" id="PF01926"/>
    </source>
</evidence>
<gene>
    <name evidence="4" type="ORF">ZOSMA_31G01300</name>
</gene>
<dbReference type="Gene3D" id="3.40.50.300">
    <property type="entry name" value="P-loop containing nucleotide triphosphate hydrolases"/>
    <property type="match status" value="1"/>
</dbReference>
<feature type="domain" description="G" evidence="2">
    <location>
        <begin position="285"/>
        <end position="351"/>
    </location>
</feature>
<organism evidence="4 5">
    <name type="scientific">Zostera marina</name>
    <name type="common">Eelgrass</name>
    <dbReference type="NCBI Taxonomy" id="29655"/>
    <lineage>
        <taxon>Eukaryota</taxon>
        <taxon>Viridiplantae</taxon>
        <taxon>Streptophyta</taxon>
        <taxon>Embryophyta</taxon>
        <taxon>Tracheophyta</taxon>
        <taxon>Spermatophyta</taxon>
        <taxon>Magnoliopsida</taxon>
        <taxon>Liliopsida</taxon>
        <taxon>Zosteraceae</taxon>
        <taxon>Zostera</taxon>
    </lineage>
</organism>
<dbReference type="GO" id="GO:0005525">
    <property type="term" value="F:GTP binding"/>
    <property type="evidence" value="ECO:0007669"/>
    <property type="project" value="InterPro"/>
</dbReference>
<dbReference type="Proteomes" id="UP000036987">
    <property type="component" value="Unassembled WGS sequence"/>
</dbReference>
<feature type="compositionally biased region" description="Polar residues" evidence="1">
    <location>
        <begin position="17"/>
        <end position="28"/>
    </location>
</feature>
<accession>A0A0K9P986</accession>
<dbReference type="EMBL" id="LFYR01001032">
    <property type="protein sequence ID" value="KMZ65541.1"/>
    <property type="molecule type" value="Genomic_DNA"/>
</dbReference>
<dbReference type="AlphaFoldDB" id="A0A0K9P986"/>
<dbReference type="OMA" id="HYNEVQD"/>
<keyword evidence="5" id="KW-1185">Reference proteome</keyword>
<dbReference type="GO" id="GO:0003924">
    <property type="term" value="F:GTPase activity"/>
    <property type="evidence" value="ECO:0000318"/>
    <property type="project" value="GO_Central"/>
</dbReference>
<dbReference type="GO" id="GO:0009507">
    <property type="term" value="C:chloroplast"/>
    <property type="evidence" value="ECO:0000318"/>
    <property type="project" value="GO_Central"/>
</dbReference>
<dbReference type="Pfam" id="PF01926">
    <property type="entry name" value="MMR_HSR1"/>
    <property type="match status" value="1"/>
</dbReference>
<dbReference type="InterPro" id="IPR044229">
    <property type="entry name" value="NOA1"/>
</dbReference>
<comment type="caution">
    <text evidence="4">The sequence shown here is derived from an EMBL/GenBank/DDBJ whole genome shotgun (WGS) entry which is preliminary data.</text>
</comment>
<dbReference type="GO" id="GO:0006809">
    <property type="term" value="P:nitric oxide biosynthetic process"/>
    <property type="evidence" value="ECO:0000318"/>
    <property type="project" value="GO_Central"/>
</dbReference>
<dbReference type="SUPFAM" id="SSF52540">
    <property type="entry name" value="P-loop containing nucleoside triphosphate hydrolases"/>
    <property type="match status" value="1"/>
</dbReference>
<dbReference type="PANTHER" id="PTHR47569:SF2">
    <property type="entry name" value="NO-ASSOCIATED PROTEIN 1, CHLOROPLASTIC_MITOCHONDRIAL"/>
    <property type="match status" value="1"/>
</dbReference>
<dbReference type="PANTHER" id="PTHR47569">
    <property type="entry name" value="NO-ASSOCIATED PROTEIN 1, CHLOROPLASTIC/MITOCHONDRIAL"/>
    <property type="match status" value="1"/>
</dbReference>
<dbReference type="InterPro" id="IPR048422">
    <property type="entry name" value="NOA1/YqeH-like_C"/>
</dbReference>
<dbReference type="CDD" id="cd01855">
    <property type="entry name" value="YqeH"/>
    <property type="match status" value="1"/>
</dbReference>
<feature type="region of interest" description="Disordered" evidence="1">
    <location>
        <begin position="1"/>
        <end position="28"/>
    </location>
</feature>
<name>A0A0K9P986_ZOSMR</name>
<protein>
    <submittedName>
        <fullName evidence="4">NO-associated protein 1, chloroplastic/mitochondrial</fullName>
    </submittedName>
</protein>